<evidence type="ECO:0000313" key="1">
    <source>
        <dbReference type="EMBL" id="VEU76433.1"/>
    </source>
</evidence>
<sequence length="536" mass="63818">MKFKWFISVCLPAITPLMVVSCYQTNNKENKYLTELFDWTSNKNQLNYLLDNNMFFFQDDIHSNPKQNSDLLKQKNDSSIGLVNQNIEDFYSKNTIDLQELKTLFSKSYLKQIKANKFKSQEFIPNLQYALFDIYVNLDLFKNSIPNLIDLTDIRFIAFKQNIEQQNYWNKLMTFYLKAFDIPNFSQAYLNFHDDQTVSINLLDSENRPIYKNWEQIKFVLPDFKNYNRRKTWNRNFELEITDNEILFNEKFKDADFSLKSNPLLVSSFEDIIENSSILKKISIKGLFVLLNYLNKYIQITNDFKVNWEDTFSSLHDLPLKNSGIVAPLIVEKDNQKFKWYSIDFSKHKHVLNGFYIQNNLDFNKSFDFTLSKYDLFESENKMQIKSSLKLEEFINNNLQQILNYFIFQNKDNLNIWNGMKMSEFEPQQLENSFLEENPINWILLQVSVLINSYLFEYENQNGFTPMMLKLKSFNADNSQLGTLDIILDLVDLKRNKVIISNISSHLKGFKGYDYNKLKDFNPSEFKLNEYQESYK</sequence>
<reference evidence="1 2" key="1">
    <citation type="submission" date="2019-01" db="EMBL/GenBank/DDBJ databases">
        <authorList>
            <consortium name="Pathogen Informatics"/>
        </authorList>
    </citation>
    <scope>NUCLEOTIDE SEQUENCE [LARGE SCALE GENOMIC DNA]</scope>
    <source>
        <strain evidence="1 2">NCTC10179</strain>
    </source>
</reference>
<dbReference type="EMBL" id="LR215039">
    <property type="protein sequence ID" value="VEU76433.1"/>
    <property type="molecule type" value="Genomic_DNA"/>
</dbReference>
<dbReference type="AlphaFoldDB" id="A0A449B776"/>
<evidence type="ECO:0008006" key="3">
    <source>
        <dbReference type="Google" id="ProtNLM"/>
    </source>
</evidence>
<evidence type="ECO:0000313" key="2">
    <source>
        <dbReference type="Proteomes" id="UP000289497"/>
    </source>
</evidence>
<proteinExistence type="predicted"/>
<dbReference type="OrthoDB" id="393896at2"/>
<dbReference type="RefSeq" id="WP_036434406.1">
    <property type="nucleotide sequence ID" value="NZ_LR215039.1"/>
</dbReference>
<dbReference type="Proteomes" id="UP000289497">
    <property type="component" value="Chromosome"/>
</dbReference>
<dbReference type="PROSITE" id="PS51257">
    <property type="entry name" value="PROKAR_LIPOPROTEIN"/>
    <property type="match status" value="1"/>
</dbReference>
<organism evidence="1 2">
    <name type="scientific">Mycoplasmopsis columboralis</name>
    <dbReference type="NCBI Taxonomy" id="171282"/>
    <lineage>
        <taxon>Bacteria</taxon>
        <taxon>Bacillati</taxon>
        <taxon>Mycoplasmatota</taxon>
        <taxon>Mycoplasmoidales</taxon>
        <taxon>Metamycoplasmataceae</taxon>
        <taxon>Mycoplasmopsis</taxon>
    </lineage>
</organism>
<protein>
    <recommendedName>
        <fullName evidence="3">Lipoprotein</fullName>
    </recommendedName>
</protein>
<dbReference type="KEGG" id="mcou:NCTC10179_00614"/>
<dbReference type="NCBIfam" id="NF045963">
    <property type="entry name" value="MAG3240_fam"/>
    <property type="match status" value="1"/>
</dbReference>
<gene>
    <name evidence="1" type="ORF">NCTC10179_00614</name>
</gene>
<accession>A0A449B776</accession>
<keyword evidence="2" id="KW-1185">Reference proteome</keyword>
<name>A0A449B776_9BACT</name>